<name>A0AAV2T540_CALDB</name>
<gene>
    <name evidence="8" type="ORF">CDAUBV1_LOCUS3254</name>
</gene>
<evidence type="ECO:0000256" key="6">
    <source>
        <dbReference type="ARBA" id="ARBA00023136"/>
    </source>
</evidence>
<dbReference type="GO" id="GO:1903358">
    <property type="term" value="P:regulation of Golgi organization"/>
    <property type="evidence" value="ECO:0007669"/>
    <property type="project" value="TreeGrafter"/>
</dbReference>
<dbReference type="InterPro" id="IPR048288">
    <property type="entry name" value="PDCD10_N"/>
</dbReference>
<dbReference type="GO" id="GO:0090443">
    <property type="term" value="C:FAR/SIN/STRIPAK complex"/>
    <property type="evidence" value="ECO:0007669"/>
    <property type="project" value="TreeGrafter"/>
</dbReference>
<evidence type="ECO:0000313" key="9">
    <source>
        <dbReference type="Proteomes" id="UP001497525"/>
    </source>
</evidence>
<accession>A0AAV2T540</accession>
<reference evidence="8" key="1">
    <citation type="submission" date="2024-06" db="EMBL/GenBank/DDBJ databases">
        <authorList>
            <person name="Liu X."/>
            <person name="Lenzi L."/>
            <person name="Haldenby T S."/>
            <person name="Uol C."/>
        </authorList>
    </citation>
    <scope>NUCLEOTIDE SEQUENCE</scope>
</reference>
<dbReference type="InterPro" id="IPR009652">
    <property type="entry name" value="PDCD10"/>
</dbReference>
<keyword evidence="6" id="KW-0472">Membrane</keyword>
<dbReference type="Proteomes" id="UP001497525">
    <property type="component" value="Unassembled WGS sequence"/>
</dbReference>
<evidence type="ECO:0000256" key="3">
    <source>
        <dbReference type="ARBA" id="ARBA00009181"/>
    </source>
</evidence>
<dbReference type="InterPro" id="IPR053750">
    <property type="entry name" value="PDCD10_Homolog"/>
</dbReference>
<dbReference type="GO" id="GO:0019901">
    <property type="term" value="F:protein kinase binding"/>
    <property type="evidence" value="ECO:0007669"/>
    <property type="project" value="TreeGrafter"/>
</dbReference>
<sequence length="212" mass="24343">MAMARWPNPAGQNLNVPNRQVIFEPTFAKMEEADYASTQKLKEAFYRVERRFPGFSQEFVVGLLQRIGVDKEVDIAETCLRIAGLQEGGLHRGSRRPHLMELEQKSRSLKAILSTIPDEISDRRSFIELIKSIASAIKQLLDATTQCYESLQSGAQKKALEEQKQRFLIYCRQFSATLKDYFKDNNQQVVYTSANRLVNQTNLILLVIRELE</sequence>
<keyword evidence="5" id="KW-0963">Cytoplasm</keyword>
<comment type="subcellular location">
    <subcellularLocation>
        <location evidence="1">Cell membrane</location>
        <topology evidence="1">Peripheral membrane protein</topology>
    </subcellularLocation>
    <subcellularLocation>
        <location evidence="2">Cytoplasm</location>
    </subcellularLocation>
</comment>
<comment type="caution">
    <text evidence="8">The sequence shown here is derived from an EMBL/GenBank/DDBJ whole genome shotgun (WGS) entry which is preliminary data.</text>
</comment>
<proteinExistence type="inferred from homology"/>
<dbReference type="GO" id="GO:0005737">
    <property type="term" value="C:cytoplasm"/>
    <property type="evidence" value="ECO:0007669"/>
    <property type="project" value="UniProtKB-SubCell"/>
</dbReference>
<dbReference type="GO" id="GO:0005886">
    <property type="term" value="C:plasma membrane"/>
    <property type="evidence" value="ECO:0007669"/>
    <property type="project" value="UniProtKB-SubCell"/>
</dbReference>
<evidence type="ECO:0000256" key="2">
    <source>
        <dbReference type="ARBA" id="ARBA00004496"/>
    </source>
</evidence>
<dbReference type="Pfam" id="PF06840">
    <property type="entry name" value="PDC10_C"/>
    <property type="match status" value="1"/>
</dbReference>
<dbReference type="EMBL" id="CAXLJL010000079">
    <property type="protein sequence ID" value="CAL5131069.1"/>
    <property type="molecule type" value="Genomic_DNA"/>
</dbReference>
<protein>
    <recommendedName>
        <fullName evidence="7">Programmed cell death protein 10 dimerisation domain-containing protein</fullName>
    </recommendedName>
</protein>
<evidence type="ECO:0000259" key="7">
    <source>
        <dbReference type="Pfam" id="PF20929"/>
    </source>
</evidence>
<keyword evidence="4" id="KW-1003">Cell membrane</keyword>
<dbReference type="Gene3D" id="1.20.120.1950">
    <property type="match status" value="1"/>
</dbReference>
<evidence type="ECO:0000256" key="4">
    <source>
        <dbReference type="ARBA" id="ARBA00022475"/>
    </source>
</evidence>
<evidence type="ECO:0000313" key="8">
    <source>
        <dbReference type="EMBL" id="CAL5131069.1"/>
    </source>
</evidence>
<dbReference type="Pfam" id="PF20929">
    <property type="entry name" value="PDCD10_N"/>
    <property type="match status" value="1"/>
</dbReference>
<evidence type="ECO:0000256" key="5">
    <source>
        <dbReference type="ARBA" id="ARBA00022490"/>
    </source>
</evidence>
<feature type="domain" description="Programmed cell death protein 10 dimerisation" evidence="7">
    <location>
        <begin position="20"/>
        <end position="66"/>
    </location>
</feature>
<organism evidence="8 9">
    <name type="scientific">Calicophoron daubneyi</name>
    <name type="common">Rumen fluke</name>
    <name type="synonym">Paramphistomum daubneyi</name>
    <dbReference type="NCBI Taxonomy" id="300641"/>
    <lineage>
        <taxon>Eukaryota</taxon>
        <taxon>Metazoa</taxon>
        <taxon>Spiralia</taxon>
        <taxon>Lophotrochozoa</taxon>
        <taxon>Platyhelminthes</taxon>
        <taxon>Trematoda</taxon>
        <taxon>Digenea</taxon>
        <taxon>Plagiorchiida</taxon>
        <taxon>Pronocephalata</taxon>
        <taxon>Paramphistomoidea</taxon>
        <taxon>Paramphistomidae</taxon>
        <taxon>Calicophoron</taxon>
    </lineage>
</organism>
<comment type="similarity">
    <text evidence="3">Belongs to the PDCD10 family.</text>
</comment>
<dbReference type="AlphaFoldDB" id="A0AAV2T540"/>
<evidence type="ECO:0000256" key="1">
    <source>
        <dbReference type="ARBA" id="ARBA00004202"/>
    </source>
</evidence>
<dbReference type="PANTHER" id="PTHR13250">
    <property type="entry name" value="TF-1 CELL APOPTOSIS RELATED PROTEIN-15"/>
    <property type="match status" value="1"/>
</dbReference>
<dbReference type="PANTHER" id="PTHR13250:SF1">
    <property type="entry name" value="PROGRAMMED CELL DEATH PROTEIN 10"/>
    <property type="match status" value="1"/>
</dbReference>